<evidence type="ECO:0000256" key="2">
    <source>
        <dbReference type="ARBA" id="ARBA00022679"/>
    </source>
</evidence>
<dbReference type="PROSITE" id="PS51682">
    <property type="entry name" value="SAM_OMT_I"/>
    <property type="match status" value="1"/>
</dbReference>
<dbReference type="EMBL" id="CP118247">
    <property type="protein sequence ID" value="WDR05978.1"/>
    <property type="molecule type" value="Genomic_DNA"/>
</dbReference>
<dbReference type="SUPFAM" id="SSF53335">
    <property type="entry name" value="S-adenosyl-L-methionine-dependent methyltransferases"/>
    <property type="match status" value="1"/>
</dbReference>
<evidence type="ECO:0000256" key="1">
    <source>
        <dbReference type="ARBA" id="ARBA00022603"/>
    </source>
</evidence>
<name>A0ABY7YX67_9HYPH</name>
<dbReference type="CDD" id="cd02440">
    <property type="entry name" value="AdoMet_MTases"/>
    <property type="match status" value="1"/>
</dbReference>
<dbReference type="Gene3D" id="3.40.50.150">
    <property type="entry name" value="Vaccinia Virus protein VP39"/>
    <property type="match status" value="1"/>
</dbReference>
<gene>
    <name evidence="4" type="ORF">PSQ90_00475</name>
</gene>
<dbReference type="InterPro" id="IPR050362">
    <property type="entry name" value="Cation-dep_OMT"/>
</dbReference>
<evidence type="ECO:0000313" key="4">
    <source>
        <dbReference type="EMBL" id="WDR05978.1"/>
    </source>
</evidence>
<dbReference type="RefSeq" id="WP_282211492.1">
    <property type="nucleotide sequence ID" value="NZ_CP118247.1"/>
</dbReference>
<dbReference type="Pfam" id="PF01596">
    <property type="entry name" value="Methyltransf_3"/>
    <property type="match status" value="1"/>
</dbReference>
<dbReference type="InterPro" id="IPR029063">
    <property type="entry name" value="SAM-dependent_MTases_sf"/>
</dbReference>
<keyword evidence="1" id="KW-0489">Methyltransferase</keyword>
<dbReference type="PANTHER" id="PTHR10509">
    <property type="entry name" value="O-METHYLTRANSFERASE-RELATED"/>
    <property type="match status" value="1"/>
</dbReference>
<protein>
    <submittedName>
        <fullName evidence="4">O-methyltransferase</fullName>
    </submittedName>
</protein>
<evidence type="ECO:0000313" key="5">
    <source>
        <dbReference type="Proteomes" id="UP001222118"/>
    </source>
</evidence>
<keyword evidence="5" id="KW-1185">Reference proteome</keyword>
<keyword evidence="3" id="KW-0949">S-adenosyl-L-methionine</keyword>
<dbReference type="InterPro" id="IPR002935">
    <property type="entry name" value="SAM_O-MeTrfase"/>
</dbReference>
<dbReference type="Proteomes" id="UP001222118">
    <property type="component" value="Chromosome"/>
</dbReference>
<organism evidence="4 5">
    <name type="scientific">Devosia rhodophyticola</name>
    <dbReference type="NCBI Taxonomy" id="3026423"/>
    <lineage>
        <taxon>Bacteria</taxon>
        <taxon>Pseudomonadati</taxon>
        <taxon>Pseudomonadota</taxon>
        <taxon>Alphaproteobacteria</taxon>
        <taxon>Hyphomicrobiales</taxon>
        <taxon>Devosiaceae</taxon>
        <taxon>Devosia</taxon>
    </lineage>
</organism>
<dbReference type="PANTHER" id="PTHR10509:SF14">
    <property type="entry name" value="CAFFEOYL-COA O-METHYLTRANSFERASE 3-RELATED"/>
    <property type="match status" value="1"/>
</dbReference>
<keyword evidence="2" id="KW-0808">Transferase</keyword>
<accession>A0ABY7YX67</accession>
<sequence>MSAKLWADVDRYIAEKLIPANAALDATLASNHAEGLPAIDVSAAQGKLLHLLVRMCRARRVLEIGTLGGYSTIWMARALPSDGKVTTLEFEPHHVAVAKTNIERAGLSSMVDIRVGNAVDTLPLLASEVAEPFDFIFIDADKPSNPDYLDWAMKLSRRGTVIVCDNVIRGGGVIDPESTDANINGARAAFDTLSRQNRIESTALQTVGAKGYDGFAIGIVR</sequence>
<reference evidence="4 5" key="1">
    <citation type="submission" date="2023-02" db="EMBL/GenBank/DDBJ databases">
        <title>Devosia chondri sp. nov., isolated from the phycosphere of marine algae.</title>
        <authorList>
            <person name="Kim J.M."/>
            <person name="Lee J.K."/>
            <person name="Choi B.J."/>
            <person name="Bayburt H."/>
            <person name="Jeon C.O."/>
        </authorList>
    </citation>
    <scope>NUCLEOTIDE SEQUENCE [LARGE SCALE GENOMIC DNA]</scope>
    <source>
        <strain evidence="4 5">G2-5</strain>
    </source>
</reference>
<evidence type="ECO:0000256" key="3">
    <source>
        <dbReference type="ARBA" id="ARBA00022691"/>
    </source>
</evidence>
<proteinExistence type="predicted"/>